<dbReference type="EMBL" id="CH476610">
    <property type="protein sequence ID" value="EAU29275.1"/>
    <property type="molecule type" value="Genomic_DNA"/>
</dbReference>
<dbReference type="eggNOG" id="KOG0158">
    <property type="taxonomic scope" value="Eukaryota"/>
</dbReference>
<evidence type="ECO:0000256" key="2">
    <source>
        <dbReference type="ARBA" id="ARBA00010617"/>
    </source>
</evidence>
<gene>
    <name evidence="8" type="ORF">ATEG_10278</name>
</gene>
<dbReference type="OrthoDB" id="1844152at2759"/>
<dbReference type="Gene3D" id="1.10.630.10">
    <property type="entry name" value="Cytochrome P450"/>
    <property type="match status" value="2"/>
</dbReference>
<reference evidence="9" key="1">
    <citation type="submission" date="2005-09" db="EMBL/GenBank/DDBJ databases">
        <title>Annotation of the Aspergillus terreus NIH2624 genome.</title>
        <authorList>
            <person name="Birren B.W."/>
            <person name="Lander E.S."/>
            <person name="Galagan J.E."/>
            <person name="Nusbaum C."/>
            <person name="Devon K."/>
            <person name="Henn M."/>
            <person name="Ma L.-J."/>
            <person name="Jaffe D.B."/>
            <person name="Butler J."/>
            <person name="Alvarez P."/>
            <person name="Gnerre S."/>
            <person name="Grabherr M."/>
            <person name="Kleber M."/>
            <person name="Mauceli E.W."/>
            <person name="Brockman W."/>
            <person name="Rounsley S."/>
            <person name="Young S.K."/>
            <person name="LaButti K."/>
            <person name="Pushparaj V."/>
            <person name="DeCaprio D."/>
            <person name="Crawford M."/>
            <person name="Koehrsen M."/>
            <person name="Engels R."/>
            <person name="Montgomery P."/>
            <person name="Pearson M."/>
            <person name="Howarth C."/>
            <person name="Larson L."/>
            <person name="Luoma S."/>
            <person name="White J."/>
            <person name="Alvarado L."/>
            <person name="Kodira C.D."/>
            <person name="Zeng Q."/>
            <person name="Oleary S."/>
            <person name="Yandava C."/>
            <person name="Denning D.W."/>
            <person name="Nierman W.C."/>
            <person name="Milne T."/>
            <person name="Madden K."/>
        </authorList>
    </citation>
    <scope>NUCLEOTIDE SEQUENCE [LARGE SCALE GENOMIC DNA]</scope>
    <source>
        <strain evidence="9">NIH 2624 / FGSC A1156</strain>
    </source>
</reference>
<evidence type="ECO:0000256" key="1">
    <source>
        <dbReference type="ARBA" id="ARBA00001971"/>
    </source>
</evidence>
<evidence type="ECO:0000256" key="3">
    <source>
        <dbReference type="ARBA" id="ARBA00022723"/>
    </source>
</evidence>
<dbReference type="GO" id="GO:0019748">
    <property type="term" value="P:secondary metabolic process"/>
    <property type="evidence" value="ECO:0007669"/>
    <property type="project" value="UniProtKB-ARBA"/>
</dbReference>
<dbReference type="GO" id="GO:0005506">
    <property type="term" value="F:iron ion binding"/>
    <property type="evidence" value="ECO:0007669"/>
    <property type="project" value="InterPro"/>
</dbReference>
<dbReference type="PANTHER" id="PTHR46206">
    <property type="entry name" value="CYTOCHROME P450"/>
    <property type="match status" value="1"/>
</dbReference>
<evidence type="ECO:0000256" key="5">
    <source>
        <dbReference type="ARBA" id="ARBA00023004"/>
    </source>
</evidence>
<dbReference type="STRING" id="341663.Q0C7Q6"/>
<dbReference type="InterPro" id="IPR036396">
    <property type="entry name" value="Cyt_P450_sf"/>
</dbReference>
<evidence type="ECO:0000256" key="4">
    <source>
        <dbReference type="ARBA" id="ARBA00023002"/>
    </source>
</evidence>
<dbReference type="VEuPathDB" id="FungiDB:ATEG_10278"/>
<dbReference type="GeneID" id="4354586"/>
<keyword evidence="5 7" id="KW-0408">Iron</keyword>
<dbReference type="GO" id="GO:0016705">
    <property type="term" value="F:oxidoreductase activity, acting on paired donors, with incorporation or reduction of molecular oxygen"/>
    <property type="evidence" value="ECO:0007669"/>
    <property type="project" value="InterPro"/>
</dbReference>
<evidence type="ECO:0000313" key="9">
    <source>
        <dbReference type="Proteomes" id="UP000007963"/>
    </source>
</evidence>
<name>Q0C7Q6_ASPTN</name>
<accession>Q0C7Q6</accession>
<comment type="similarity">
    <text evidence="2 7">Belongs to the cytochrome P450 family.</text>
</comment>
<organism evidence="8 9">
    <name type="scientific">Aspergillus terreus (strain NIH 2624 / FGSC A1156)</name>
    <dbReference type="NCBI Taxonomy" id="341663"/>
    <lineage>
        <taxon>Eukaryota</taxon>
        <taxon>Fungi</taxon>
        <taxon>Dikarya</taxon>
        <taxon>Ascomycota</taxon>
        <taxon>Pezizomycotina</taxon>
        <taxon>Eurotiomycetes</taxon>
        <taxon>Eurotiomycetidae</taxon>
        <taxon>Eurotiales</taxon>
        <taxon>Aspergillaceae</taxon>
        <taxon>Aspergillus</taxon>
        <taxon>Aspergillus subgen. Circumdati</taxon>
    </lineage>
</organism>
<dbReference type="InterPro" id="IPR001128">
    <property type="entry name" value="Cyt_P450"/>
</dbReference>
<keyword evidence="7" id="KW-0349">Heme</keyword>
<protein>
    <submittedName>
        <fullName evidence="8">Uncharacterized protein</fullName>
    </submittedName>
</protein>
<keyword evidence="3 7" id="KW-0479">Metal-binding</keyword>
<dbReference type="GO" id="GO:0004497">
    <property type="term" value="F:monooxygenase activity"/>
    <property type="evidence" value="ECO:0007669"/>
    <property type="project" value="UniProtKB-KW"/>
</dbReference>
<keyword evidence="4 7" id="KW-0560">Oxidoreductase</keyword>
<dbReference type="OMA" id="WEEIECA"/>
<dbReference type="Proteomes" id="UP000007963">
    <property type="component" value="Unassembled WGS sequence"/>
</dbReference>
<dbReference type="PROSITE" id="PS00086">
    <property type="entry name" value="CYTOCHROME_P450"/>
    <property type="match status" value="1"/>
</dbReference>
<proteinExistence type="inferred from homology"/>
<dbReference type="CDD" id="cd11041">
    <property type="entry name" value="CYP503A1-like"/>
    <property type="match status" value="1"/>
</dbReference>
<evidence type="ECO:0000313" key="8">
    <source>
        <dbReference type="EMBL" id="EAU29275.1"/>
    </source>
</evidence>
<dbReference type="GO" id="GO:0020037">
    <property type="term" value="F:heme binding"/>
    <property type="evidence" value="ECO:0007669"/>
    <property type="project" value="InterPro"/>
</dbReference>
<comment type="cofactor">
    <cofactor evidence="1">
        <name>heme</name>
        <dbReference type="ChEBI" id="CHEBI:30413"/>
    </cofactor>
</comment>
<dbReference type="InterPro" id="IPR017972">
    <property type="entry name" value="Cyt_P450_CS"/>
</dbReference>
<dbReference type="SUPFAM" id="SSF48264">
    <property type="entry name" value="Cytochrome P450"/>
    <property type="match status" value="1"/>
</dbReference>
<dbReference type="RefSeq" id="XP_001218626.1">
    <property type="nucleotide sequence ID" value="XM_001218625.1"/>
</dbReference>
<keyword evidence="6 7" id="KW-0503">Monooxygenase</keyword>
<dbReference type="HOGENOM" id="CLU_022195_1_0_1"/>
<dbReference type="Pfam" id="PF00067">
    <property type="entry name" value="p450"/>
    <property type="match status" value="1"/>
</dbReference>
<evidence type="ECO:0000256" key="6">
    <source>
        <dbReference type="ARBA" id="ARBA00023033"/>
    </source>
</evidence>
<evidence type="ECO:0000256" key="7">
    <source>
        <dbReference type="RuleBase" id="RU000461"/>
    </source>
</evidence>
<dbReference type="AlphaFoldDB" id="Q0C7Q6"/>
<sequence length="370" mass="41568">MGYGVAYRTYHVPVVRMNLTKSILHQISTIWEEIECAFDDHIGSPKEYQPFPLYQIMAMTIARASNRIFINEEFARNKEYLQLAVDYAQAVVISAELLKPFPDWMKQYEKQKPELLSSSRILVKAVPVSSCRRRALKYLRQVVQECLDRKPGDERPDTMIQWLADAAPPAERKLDLLVERIMALNVAAIHTTTMIAFSRKLADLTMLGSVSLLHYTGRCPPAVDPISLDLVAMQRNAKQKFTFSDGTIIPAGAKIGTPSLILHRDPTAYEDGDAFDGFRFSKKGAAASSPREAAKFSMVSTAAEYQIFGHGKHACPGRFYAVNEMKIMLAIFISRYEIKAVPGTAPKQTFLATMAIPDTQLETLVKRRET</sequence>